<evidence type="ECO:0000313" key="7">
    <source>
        <dbReference type="Proteomes" id="UP000499080"/>
    </source>
</evidence>
<dbReference type="Pfam" id="PF06807">
    <property type="entry name" value="Clp1"/>
    <property type="match status" value="1"/>
</dbReference>
<evidence type="ECO:0000259" key="4">
    <source>
        <dbReference type="Pfam" id="PF16573"/>
    </source>
</evidence>
<dbReference type="GO" id="GO:0031124">
    <property type="term" value="P:mRNA 3'-end processing"/>
    <property type="evidence" value="ECO:0007669"/>
    <property type="project" value="InterPro"/>
</dbReference>
<evidence type="ECO:0000256" key="1">
    <source>
        <dbReference type="ARBA" id="ARBA00022741"/>
    </source>
</evidence>
<comment type="caution">
    <text evidence="6">The sequence shown here is derived from an EMBL/GenBank/DDBJ whole genome shotgun (WGS) entry which is preliminary data.</text>
</comment>
<dbReference type="InterPro" id="IPR032319">
    <property type="entry name" value="CLP1_P"/>
</dbReference>
<feature type="domain" description="Clp1 C-terminal" evidence="3">
    <location>
        <begin position="304"/>
        <end position="411"/>
    </location>
</feature>
<dbReference type="InterPro" id="IPR027417">
    <property type="entry name" value="P-loop_NTPase"/>
</dbReference>
<dbReference type="Proteomes" id="UP000499080">
    <property type="component" value="Unassembled WGS sequence"/>
</dbReference>
<dbReference type="CDD" id="cd01983">
    <property type="entry name" value="SIMIBI"/>
    <property type="match status" value="1"/>
</dbReference>
<dbReference type="Gene3D" id="2.40.30.330">
    <property type="entry name" value="Pre-mRNA cleavage complex subunit Clp1, C-terminal domain"/>
    <property type="match status" value="1"/>
</dbReference>
<dbReference type="InterPro" id="IPR032324">
    <property type="entry name" value="Clp1_N"/>
</dbReference>
<dbReference type="Pfam" id="PF16575">
    <property type="entry name" value="CLP1_P"/>
    <property type="match status" value="1"/>
</dbReference>
<dbReference type="Gene3D" id="2.60.120.1030">
    <property type="entry name" value="Clp1, DNA binding domain"/>
    <property type="match status" value="1"/>
</dbReference>
<gene>
    <name evidence="6" type="primary">cbc_1</name>
    <name evidence="6" type="ORF">AVEN_191254_1</name>
</gene>
<proteinExistence type="predicted"/>
<dbReference type="GO" id="GO:0051731">
    <property type="term" value="F:polynucleotide 5'-hydroxyl-kinase activity"/>
    <property type="evidence" value="ECO:0007669"/>
    <property type="project" value="InterPro"/>
</dbReference>
<keyword evidence="7" id="KW-1185">Reference proteome</keyword>
<dbReference type="EMBL" id="BGPR01001274">
    <property type="protein sequence ID" value="GBM49855.1"/>
    <property type="molecule type" value="Genomic_DNA"/>
</dbReference>
<dbReference type="InterPro" id="IPR038239">
    <property type="entry name" value="Clp1_N_sf"/>
</dbReference>
<dbReference type="InterPro" id="IPR010655">
    <property type="entry name" value="Clp1_C"/>
</dbReference>
<name>A0A4Y2GAW7_ARAVE</name>
<organism evidence="6 7">
    <name type="scientific">Araneus ventricosus</name>
    <name type="common">Orbweaver spider</name>
    <name type="synonym">Epeira ventricosa</name>
    <dbReference type="NCBI Taxonomy" id="182803"/>
    <lineage>
        <taxon>Eukaryota</taxon>
        <taxon>Metazoa</taxon>
        <taxon>Ecdysozoa</taxon>
        <taxon>Arthropoda</taxon>
        <taxon>Chelicerata</taxon>
        <taxon>Arachnida</taxon>
        <taxon>Araneae</taxon>
        <taxon>Araneomorphae</taxon>
        <taxon>Entelegynae</taxon>
        <taxon>Araneoidea</taxon>
        <taxon>Araneidae</taxon>
        <taxon>Araneus</taxon>
    </lineage>
</organism>
<evidence type="ECO:0000259" key="5">
    <source>
        <dbReference type="Pfam" id="PF16575"/>
    </source>
</evidence>
<evidence type="ECO:0000256" key="2">
    <source>
        <dbReference type="ARBA" id="ARBA00022840"/>
    </source>
</evidence>
<dbReference type="InterPro" id="IPR045116">
    <property type="entry name" value="Clp1/Grc3"/>
</dbReference>
<reference evidence="6 7" key="1">
    <citation type="journal article" date="2019" name="Sci. Rep.">
        <title>Orb-weaving spider Araneus ventricosus genome elucidates the spidroin gene catalogue.</title>
        <authorList>
            <person name="Kono N."/>
            <person name="Nakamura H."/>
            <person name="Ohtoshi R."/>
            <person name="Moran D.A.P."/>
            <person name="Shinohara A."/>
            <person name="Yoshida Y."/>
            <person name="Fujiwara M."/>
            <person name="Mori M."/>
            <person name="Tomita M."/>
            <person name="Arakawa K."/>
        </authorList>
    </citation>
    <scope>NUCLEOTIDE SEQUENCE [LARGE SCALE GENOMIC DNA]</scope>
</reference>
<sequence length="418" mass="46195">MEDDEGDNEILNLEAGKELRVILKDSSNVASVELIDGTGEIFGVEMVKNKIYQFTSSFAVTSFQGCTLKLRGNISRTYTVNPNRDIYDLHLSLEEHRKYADKNGGKGPIVLIAGPTDVGKSTLTRSLLNYATRLGRKPLYIDLDVGQSSISIPGTIGVLPIDEPGDIVKGFNDANSSVYFFGYKSPGLNILLYYLLIKKMGETLDNRLGSSQSVSSSGVIVDTCGWVTGGGYKSIVLAAKSFDVNVLLVLGDKGLYAGLMEDLPNIDIKFIHKLRGVVERSKGVRAERRDNLLHEYFYGSQVPLKPYIFDVKFSDVQIFQVSYPECKVHIDMLQDAHRYISLVPVSVSNYLLNHILALSYADSADDVMLTSVLGFVCVTSVNMDNQTFTVLSPQPSPLPKNLLLMGDIQYKKKNKFKS</sequence>
<accession>A0A4Y2GAW7</accession>
<dbReference type="Gene3D" id="3.40.50.300">
    <property type="entry name" value="P-loop containing nucleotide triphosphate hydrolases"/>
    <property type="match status" value="1"/>
</dbReference>
<dbReference type="InterPro" id="IPR038238">
    <property type="entry name" value="Clp1_C_sf"/>
</dbReference>
<feature type="domain" description="Clp1 P-loop" evidence="5">
    <location>
        <begin position="114"/>
        <end position="299"/>
    </location>
</feature>
<evidence type="ECO:0000313" key="6">
    <source>
        <dbReference type="EMBL" id="GBM49855.1"/>
    </source>
</evidence>
<protein>
    <submittedName>
        <fullName evidence="6">Protein CLP1</fullName>
    </submittedName>
</protein>
<keyword evidence="1" id="KW-0547">Nucleotide-binding</keyword>
<feature type="domain" description="Clp1 N-terminal" evidence="4">
    <location>
        <begin position="13"/>
        <end position="99"/>
    </location>
</feature>
<dbReference type="OrthoDB" id="258143at2759"/>
<dbReference type="GO" id="GO:0006388">
    <property type="term" value="P:tRNA splicing, via endonucleolytic cleavage and ligation"/>
    <property type="evidence" value="ECO:0007669"/>
    <property type="project" value="TreeGrafter"/>
</dbReference>
<dbReference type="PANTHER" id="PTHR12755:SF6">
    <property type="entry name" value="POLYRIBONUCLEOTIDE 5'-HYDROXYL-KINASE CLP1"/>
    <property type="match status" value="1"/>
</dbReference>
<dbReference type="GO" id="GO:0005524">
    <property type="term" value="F:ATP binding"/>
    <property type="evidence" value="ECO:0007669"/>
    <property type="project" value="UniProtKB-KW"/>
</dbReference>
<keyword evidence="2" id="KW-0067">ATP-binding</keyword>
<dbReference type="SUPFAM" id="SSF52540">
    <property type="entry name" value="P-loop containing nucleoside triphosphate hydrolases"/>
    <property type="match status" value="1"/>
</dbReference>
<dbReference type="GO" id="GO:0005634">
    <property type="term" value="C:nucleus"/>
    <property type="evidence" value="ECO:0007669"/>
    <property type="project" value="TreeGrafter"/>
</dbReference>
<dbReference type="AlphaFoldDB" id="A0A4Y2GAW7"/>
<dbReference type="PANTHER" id="PTHR12755">
    <property type="entry name" value="CLEAVAGE/POLYADENYLATION FACTOR IA SUBUNIT CLP1P"/>
    <property type="match status" value="1"/>
</dbReference>
<dbReference type="Pfam" id="PF16573">
    <property type="entry name" value="CLP1_N"/>
    <property type="match status" value="1"/>
</dbReference>
<evidence type="ECO:0000259" key="3">
    <source>
        <dbReference type="Pfam" id="PF06807"/>
    </source>
</evidence>